<dbReference type="EMBL" id="NHYD01003869">
    <property type="protein sequence ID" value="PPQ71307.1"/>
    <property type="molecule type" value="Genomic_DNA"/>
</dbReference>
<evidence type="ECO:0000313" key="2">
    <source>
        <dbReference type="Proteomes" id="UP000283269"/>
    </source>
</evidence>
<evidence type="ECO:0000313" key="1">
    <source>
        <dbReference type="EMBL" id="PPQ71307.1"/>
    </source>
</evidence>
<protein>
    <submittedName>
        <fullName evidence="1">Uncharacterized protein</fullName>
    </submittedName>
</protein>
<dbReference type="Proteomes" id="UP000283269">
    <property type="component" value="Unassembled WGS sequence"/>
</dbReference>
<proteinExistence type="predicted"/>
<sequence>MQQDRSSKTFIGPLPQIAKLHTQTHPRTALDLELTVLDGRVYFGQYSPLVASHLDSHMRYTVKVDDVEIICDVAKASLHYYHNLNSNHHVALMTEVLGEVLKPVGQNLTAEEPATIIVDEDAPLGISIYNSSSRRLHPNLFYFDPTNLTIGEIPTSLSILKHFGYRLL</sequence>
<organism evidence="1 2">
    <name type="scientific">Psilocybe cyanescens</name>
    <dbReference type="NCBI Taxonomy" id="93625"/>
    <lineage>
        <taxon>Eukaryota</taxon>
        <taxon>Fungi</taxon>
        <taxon>Dikarya</taxon>
        <taxon>Basidiomycota</taxon>
        <taxon>Agaricomycotina</taxon>
        <taxon>Agaricomycetes</taxon>
        <taxon>Agaricomycetidae</taxon>
        <taxon>Agaricales</taxon>
        <taxon>Agaricineae</taxon>
        <taxon>Strophariaceae</taxon>
        <taxon>Psilocybe</taxon>
    </lineage>
</organism>
<comment type="caution">
    <text evidence="1">The sequence shown here is derived from an EMBL/GenBank/DDBJ whole genome shotgun (WGS) entry which is preliminary data.</text>
</comment>
<gene>
    <name evidence="1" type="ORF">CVT25_001762</name>
</gene>
<reference evidence="1 2" key="1">
    <citation type="journal article" date="2018" name="Evol. Lett.">
        <title>Horizontal gene cluster transfer increased hallucinogenic mushroom diversity.</title>
        <authorList>
            <person name="Reynolds H.T."/>
            <person name="Vijayakumar V."/>
            <person name="Gluck-Thaler E."/>
            <person name="Korotkin H.B."/>
            <person name="Matheny P.B."/>
            <person name="Slot J.C."/>
        </authorList>
    </citation>
    <scope>NUCLEOTIDE SEQUENCE [LARGE SCALE GENOMIC DNA]</scope>
    <source>
        <strain evidence="1 2">2631</strain>
    </source>
</reference>
<dbReference type="InParanoid" id="A0A409VYH7"/>
<name>A0A409VYH7_PSICY</name>
<dbReference type="AlphaFoldDB" id="A0A409VYH7"/>
<accession>A0A409VYH7</accession>
<keyword evidence="2" id="KW-1185">Reference proteome</keyword>